<feature type="compositionally biased region" description="Polar residues" evidence="7">
    <location>
        <begin position="82"/>
        <end position="94"/>
    </location>
</feature>
<comment type="similarity">
    <text evidence="3 6">Belongs to the glycosyl hydrolase 47 family.</text>
</comment>
<dbReference type="EC" id="3.2.1.-" evidence="6"/>
<dbReference type="PRINTS" id="PR00747">
    <property type="entry name" value="GLYHDRLASE47"/>
</dbReference>
<comment type="caution">
    <text evidence="8">The sequence shown here is derived from an EMBL/GenBank/DDBJ whole genome shotgun (WGS) entry which is preliminary data.</text>
</comment>
<feature type="region of interest" description="Disordered" evidence="7">
    <location>
        <begin position="746"/>
        <end position="838"/>
    </location>
</feature>
<dbReference type="InterPro" id="IPR036026">
    <property type="entry name" value="Seven-hairpin_glycosidases"/>
</dbReference>
<evidence type="ECO:0000256" key="4">
    <source>
        <dbReference type="ARBA" id="ARBA00022801"/>
    </source>
</evidence>
<evidence type="ECO:0000313" key="9">
    <source>
        <dbReference type="Proteomes" id="UP001595075"/>
    </source>
</evidence>
<gene>
    <name evidence="8" type="ORF">VTL71DRAFT_11707</name>
</gene>
<comment type="cofactor">
    <cofactor evidence="1">
        <name>Ca(2+)</name>
        <dbReference type="ChEBI" id="CHEBI:29108"/>
    </cofactor>
</comment>
<comment type="pathway">
    <text evidence="2">Protein modification; protein glycosylation.</text>
</comment>
<protein>
    <recommendedName>
        <fullName evidence="6">alpha-1,2-Mannosidase</fullName>
        <ecNumber evidence="6">3.2.1.-</ecNumber>
    </recommendedName>
</protein>
<evidence type="ECO:0000256" key="1">
    <source>
        <dbReference type="ARBA" id="ARBA00001913"/>
    </source>
</evidence>
<evidence type="ECO:0000313" key="8">
    <source>
        <dbReference type="EMBL" id="KAL2072364.1"/>
    </source>
</evidence>
<reference evidence="8 9" key="1">
    <citation type="journal article" date="2024" name="Commun. Biol.">
        <title>Comparative genomic analysis of thermophilic fungi reveals convergent evolutionary adaptations and gene losses.</title>
        <authorList>
            <person name="Steindorff A.S."/>
            <person name="Aguilar-Pontes M.V."/>
            <person name="Robinson A.J."/>
            <person name="Andreopoulos B."/>
            <person name="LaButti K."/>
            <person name="Kuo A."/>
            <person name="Mondo S."/>
            <person name="Riley R."/>
            <person name="Otillar R."/>
            <person name="Haridas S."/>
            <person name="Lipzen A."/>
            <person name="Grimwood J."/>
            <person name="Schmutz J."/>
            <person name="Clum A."/>
            <person name="Reid I.D."/>
            <person name="Moisan M.C."/>
            <person name="Butler G."/>
            <person name="Nguyen T.T.M."/>
            <person name="Dewar K."/>
            <person name="Conant G."/>
            <person name="Drula E."/>
            <person name="Henrissat B."/>
            <person name="Hansel C."/>
            <person name="Singer S."/>
            <person name="Hutchinson M.I."/>
            <person name="de Vries R.P."/>
            <person name="Natvig D.O."/>
            <person name="Powell A.J."/>
            <person name="Tsang A."/>
            <person name="Grigoriev I.V."/>
        </authorList>
    </citation>
    <scope>NUCLEOTIDE SEQUENCE [LARGE SCALE GENOMIC DNA]</scope>
    <source>
        <strain evidence="8 9">CBS 494.80</strain>
    </source>
</reference>
<proteinExistence type="inferred from homology"/>
<keyword evidence="9" id="KW-1185">Reference proteome</keyword>
<evidence type="ECO:0000256" key="6">
    <source>
        <dbReference type="RuleBase" id="RU361193"/>
    </source>
</evidence>
<evidence type="ECO:0000256" key="2">
    <source>
        <dbReference type="ARBA" id="ARBA00004922"/>
    </source>
</evidence>
<feature type="compositionally biased region" description="Low complexity" evidence="7">
    <location>
        <begin position="95"/>
        <end position="108"/>
    </location>
</feature>
<dbReference type="PANTHER" id="PTHR11742:SF103">
    <property type="entry name" value="ENDOPLASMIC RETICULUM MANNOSIDASE MNL2-RELATED"/>
    <property type="match status" value="1"/>
</dbReference>
<name>A0ABR4CTF5_9HELO</name>
<dbReference type="Proteomes" id="UP001595075">
    <property type="component" value="Unassembled WGS sequence"/>
</dbReference>
<dbReference type="SUPFAM" id="SSF48225">
    <property type="entry name" value="Seven-hairpin glycosidases"/>
    <property type="match status" value="1"/>
</dbReference>
<evidence type="ECO:0000256" key="5">
    <source>
        <dbReference type="ARBA" id="ARBA00023157"/>
    </source>
</evidence>
<dbReference type="InterPro" id="IPR012341">
    <property type="entry name" value="6hp_glycosidase-like_sf"/>
</dbReference>
<feature type="compositionally biased region" description="Pro residues" evidence="7">
    <location>
        <begin position="59"/>
        <end position="69"/>
    </location>
</feature>
<dbReference type="PANTHER" id="PTHR11742">
    <property type="entry name" value="MANNOSYL-OLIGOSACCHARIDE ALPHA-1,2-MANNOSIDASE-RELATED"/>
    <property type="match status" value="1"/>
</dbReference>
<dbReference type="EMBL" id="JAZHXI010000004">
    <property type="protein sequence ID" value="KAL2072364.1"/>
    <property type="molecule type" value="Genomic_DNA"/>
</dbReference>
<keyword evidence="5" id="KW-1015">Disulfide bond</keyword>
<accession>A0ABR4CTF5</accession>
<dbReference type="Gene3D" id="1.50.10.10">
    <property type="match status" value="3"/>
</dbReference>
<sequence>MLRIRRYRVFLFFAVVFVFLIVHLRRTGDWAQPAPVEDWNSPPQKQNLEQDGVGALPVKTPPPVAPPPAAVQKETSKELPAPTTSQKPTSKIEPTSSTVATVKSTSAQAVETPRVVLPDRQPVPPTKVNGFEPEEDIHAVSPPGRQELPSFSAEASSTIHWVKQKEQFPVATGSIIHLPTGVPVKIPRIQHKFNDETPDAKINREKRQLKVKEAFKKAWTGYRSKAWLHDELTPVTGSFNDPFCGWAATLVDSLDTLWIMGLHEEFEEAAKAVNSIDFTTSPRGDIPMFETTIRYLGGLVAAYDVSGAKYKNLLDKAVELAEILIGAFDTPNRMPVLYYHWMPTFASQPHRASTRSNLAELGSLSMEFTRLSQLTKDPKYYDAVARVTNALEDFQSRGTKLDGVFPDNIDASGCNRTMPFVPQQPVAVNTKEAVASPAIPTEAPMGYQATTPGSETRPDPASSRPGPKNEASGPGSLEVQVSPGEVSKARIVGWEESNQLGNSKRKRDIAPEAPAVNVTAPTPTLDSITGLPVDIPAAKFQIGLGVGDWDCVAQGLESYSSDYAMDKFSMGGGQDSTYEYFPKQYLLLGGLDDTYRKMYIKTVDAIRKWMLYRPMLPDNRDILFSGSVTTYGKPATDLVLTAEVEHLTCFIGGMIGMGAQIFGIDGDLELAKKLAEGCVWAYGATKTGIMPEGAMVLPCKSAEHCTWNETMYKEYLDPMGPSRDKDVVDYEENVMIRKAEEEAAKKAAAAPQLPLGDKLPSEASGRIANSSEPSKGNDPVGNKLSAPLQKRQSSPKDDIPKPIAHNFADDVPAVKGEAPRAPPVPASAPKTSNEQYYEAKSHVAESELNGIASTLGHQAETHSSIAQASLAQSGITLDDPMKPLTHDEYVAQRITQEGLPPGFVSITSKKYILRPEAIESVWYMYRITGDPIWQEKGWKMFEAIINATTTEHGHSAIYDVTADDPVKVDSMESFWLAETLKYFYLLYSTPDTISLDDWVLNTEAHPFKRPT</sequence>
<dbReference type="InterPro" id="IPR050749">
    <property type="entry name" value="Glycosyl_Hydrolase_47"/>
</dbReference>
<dbReference type="Pfam" id="PF01532">
    <property type="entry name" value="Glyco_hydro_47"/>
    <property type="match status" value="1"/>
</dbReference>
<keyword evidence="6" id="KW-0326">Glycosidase</keyword>
<feature type="region of interest" description="Disordered" evidence="7">
    <location>
        <begin position="32"/>
        <end position="108"/>
    </location>
</feature>
<organism evidence="8 9">
    <name type="scientific">Oculimacula yallundae</name>
    <dbReference type="NCBI Taxonomy" id="86028"/>
    <lineage>
        <taxon>Eukaryota</taxon>
        <taxon>Fungi</taxon>
        <taxon>Dikarya</taxon>
        <taxon>Ascomycota</taxon>
        <taxon>Pezizomycotina</taxon>
        <taxon>Leotiomycetes</taxon>
        <taxon>Helotiales</taxon>
        <taxon>Ploettnerulaceae</taxon>
        <taxon>Oculimacula</taxon>
    </lineage>
</organism>
<feature type="region of interest" description="Disordered" evidence="7">
    <location>
        <begin position="437"/>
        <end position="484"/>
    </location>
</feature>
<evidence type="ECO:0000256" key="3">
    <source>
        <dbReference type="ARBA" id="ARBA00007658"/>
    </source>
</evidence>
<evidence type="ECO:0000256" key="7">
    <source>
        <dbReference type="SAM" id="MobiDB-lite"/>
    </source>
</evidence>
<dbReference type="InterPro" id="IPR001382">
    <property type="entry name" value="Glyco_hydro_47"/>
</dbReference>
<keyword evidence="4 6" id="KW-0378">Hydrolase</keyword>